<comment type="caution">
    <text evidence="3">The sequence shown here is derived from an EMBL/GenBank/DDBJ whole genome shotgun (WGS) entry which is preliminary data.</text>
</comment>
<dbReference type="Pfam" id="PF23622">
    <property type="entry name" value="LRR_At1g61320_AtMIF1"/>
    <property type="match status" value="1"/>
</dbReference>
<dbReference type="AlphaFoldDB" id="A0A835B843"/>
<evidence type="ECO:0000256" key="1">
    <source>
        <dbReference type="SAM" id="Phobius"/>
    </source>
</evidence>
<gene>
    <name evidence="3" type="ORF">HU200_043969</name>
</gene>
<keyword evidence="1" id="KW-0812">Transmembrane</keyword>
<evidence type="ECO:0000313" key="4">
    <source>
        <dbReference type="Proteomes" id="UP000636709"/>
    </source>
</evidence>
<organism evidence="3 4">
    <name type="scientific">Digitaria exilis</name>
    <dbReference type="NCBI Taxonomy" id="1010633"/>
    <lineage>
        <taxon>Eukaryota</taxon>
        <taxon>Viridiplantae</taxon>
        <taxon>Streptophyta</taxon>
        <taxon>Embryophyta</taxon>
        <taxon>Tracheophyta</taxon>
        <taxon>Spermatophyta</taxon>
        <taxon>Magnoliopsida</taxon>
        <taxon>Liliopsida</taxon>
        <taxon>Poales</taxon>
        <taxon>Poaceae</taxon>
        <taxon>PACMAD clade</taxon>
        <taxon>Panicoideae</taxon>
        <taxon>Panicodae</taxon>
        <taxon>Paniceae</taxon>
        <taxon>Anthephorinae</taxon>
        <taxon>Digitaria</taxon>
    </lineage>
</organism>
<evidence type="ECO:0000313" key="3">
    <source>
        <dbReference type="EMBL" id="KAF8685395.1"/>
    </source>
</evidence>
<keyword evidence="1" id="KW-0472">Membrane</keyword>
<keyword evidence="4" id="KW-1185">Reference proteome</keyword>
<sequence length="205" mass="23438">MWHICLCRWSIHHAGTKFLYLKHLTILFGIRTLAYDYFSLVSFLSISSLETLTMFFCLYRCRRKPMDNETIFGQSPHLRQMTENQHCYLKNVKITGFSSVKGLVELTCYILKNAVSLECLTLDTNYAFFSKCSDSGFGQCGSFGKSLREARRALRAIRTYIEDKVPTRVKLTVVGPCSRCHKLPIISCTVYGIATLTLDEPCRVS</sequence>
<dbReference type="InterPro" id="IPR055357">
    <property type="entry name" value="LRR_At1g61320_AtMIF1"/>
</dbReference>
<feature type="domain" description="At1g61320/AtMIF1 LRR" evidence="2">
    <location>
        <begin position="16"/>
        <end position="178"/>
    </location>
</feature>
<feature type="transmembrane region" description="Helical" evidence="1">
    <location>
        <begin position="37"/>
        <end position="59"/>
    </location>
</feature>
<evidence type="ECO:0000259" key="2">
    <source>
        <dbReference type="Pfam" id="PF23622"/>
    </source>
</evidence>
<dbReference type="OrthoDB" id="647634at2759"/>
<dbReference type="Proteomes" id="UP000636709">
    <property type="component" value="Unassembled WGS sequence"/>
</dbReference>
<reference evidence="3" key="1">
    <citation type="submission" date="2020-07" db="EMBL/GenBank/DDBJ databases">
        <title>Genome sequence and genetic diversity analysis of an under-domesticated orphan crop, white fonio (Digitaria exilis).</title>
        <authorList>
            <person name="Bennetzen J.L."/>
            <person name="Chen S."/>
            <person name="Ma X."/>
            <person name="Wang X."/>
            <person name="Yssel A.E.J."/>
            <person name="Chaluvadi S.R."/>
            <person name="Johnson M."/>
            <person name="Gangashetty P."/>
            <person name="Hamidou F."/>
            <person name="Sanogo M.D."/>
            <person name="Zwaenepoel A."/>
            <person name="Wallace J."/>
            <person name="Van De Peer Y."/>
            <person name="Van Deynze A."/>
        </authorList>
    </citation>
    <scope>NUCLEOTIDE SEQUENCE</scope>
    <source>
        <tissue evidence="3">Leaves</tissue>
    </source>
</reference>
<keyword evidence="1" id="KW-1133">Transmembrane helix</keyword>
<dbReference type="PANTHER" id="PTHR34145:SF49">
    <property type="entry name" value="FBD DOMAIN-CONTAINING PROTEIN"/>
    <property type="match status" value="1"/>
</dbReference>
<dbReference type="PANTHER" id="PTHR34145">
    <property type="entry name" value="OS02G0105600 PROTEIN"/>
    <property type="match status" value="1"/>
</dbReference>
<accession>A0A835B843</accession>
<name>A0A835B843_9POAL</name>
<dbReference type="EMBL" id="JACEFO010002083">
    <property type="protein sequence ID" value="KAF8685395.1"/>
    <property type="molecule type" value="Genomic_DNA"/>
</dbReference>
<protein>
    <recommendedName>
        <fullName evidence="2">At1g61320/AtMIF1 LRR domain-containing protein</fullName>
    </recommendedName>
</protein>
<proteinExistence type="predicted"/>
<dbReference type="InterPro" id="IPR053772">
    <property type="entry name" value="At1g61320/At1g61330-like"/>
</dbReference>